<dbReference type="InterPro" id="IPR036915">
    <property type="entry name" value="Cyclin-like_sf"/>
</dbReference>
<name>A0A9E7HAW6_9LILI</name>
<dbReference type="AlphaFoldDB" id="A0A9E7HAW6"/>
<dbReference type="Gene3D" id="1.10.472.10">
    <property type="entry name" value="Cyclin-like"/>
    <property type="match status" value="1"/>
</dbReference>
<protein>
    <recommendedName>
        <fullName evidence="3">Cyclin N-terminal domain-containing protein</fullName>
    </recommendedName>
</protein>
<dbReference type="EMBL" id="CP097510">
    <property type="protein sequence ID" value="URE31049.1"/>
    <property type="molecule type" value="Genomic_DNA"/>
</dbReference>
<evidence type="ECO:0000313" key="2">
    <source>
        <dbReference type="Proteomes" id="UP001055439"/>
    </source>
</evidence>
<dbReference type="PANTHER" id="PTHR10026">
    <property type="entry name" value="CYCLIN"/>
    <property type="match status" value="1"/>
</dbReference>
<reference evidence="1" key="1">
    <citation type="submission" date="2022-05" db="EMBL/GenBank/DDBJ databases">
        <title>The Musa troglodytarum L. genome provides insights into the mechanism of non-climacteric behaviour and enrichment of carotenoids.</title>
        <authorList>
            <person name="Wang J."/>
        </authorList>
    </citation>
    <scope>NUCLEOTIDE SEQUENCE</scope>
    <source>
        <tissue evidence="1">Leaf</tissue>
    </source>
</reference>
<dbReference type="Proteomes" id="UP001055439">
    <property type="component" value="Chromosome 8"/>
</dbReference>
<dbReference type="InterPro" id="IPR043198">
    <property type="entry name" value="Cyclin/Ssn8"/>
</dbReference>
<dbReference type="GO" id="GO:0016538">
    <property type="term" value="F:cyclin-dependent protein serine/threonine kinase regulator activity"/>
    <property type="evidence" value="ECO:0007669"/>
    <property type="project" value="InterPro"/>
</dbReference>
<dbReference type="GO" id="GO:0006357">
    <property type="term" value="P:regulation of transcription by RNA polymerase II"/>
    <property type="evidence" value="ECO:0007669"/>
    <property type="project" value="InterPro"/>
</dbReference>
<proteinExistence type="predicted"/>
<evidence type="ECO:0008006" key="3">
    <source>
        <dbReference type="Google" id="ProtNLM"/>
    </source>
</evidence>
<gene>
    <name evidence="1" type="ORF">MUK42_18754</name>
</gene>
<keyword evidence="2" id="KW-1185">Reference proteome</keyword>
<evidence type="ECO:0000313" key="1">
    <source>
        <dbReference type="EMBL" id="URE31049.1"/>
    </source>
</evidence>
<dbReference type="SUPFAM" id="SSF47954">
    <property type="entry name" value="Cyclin-like"/>
    <property type="match status" value="1"/>
</dbReference>
<sequence length="123" mass="13788">MCSSFRRWGTESQLPLPSTDTFEASFAPDVIVCSFLHYCCCRPLLSLLLLSSSVASSIVVVAIERYRSSLCLQFKPRHIAAGAVLLAAKCLNYELALYPSFWHEFQTTPAILQDIVQQLMELL</sequence>
<organism evidence="1 2">
    <name type="scientific">Musa troglodytarum</name>
    <name type="common">fe'i banana</name>
    <dbReference type="NCBI Taxonomy" id="320322"/>
    <lineage>
        <taxon>Eukaryota</taxon>
        <taxon>Viridiplantae</taxon>
        <taxon>Streptophyta</taxon>
        <taxon>Embryophyta</taxon>
        <taxon>Tracheophyta</taxon>
        <taxon>Spermatophyta</taxon>
        <taxon>Magnoliopsida</taxon>
        <taxon>Liliopsida</taxon>
        <taxon>Zingiberales</taxon>
        <taxon>Musaceae</taxon>
        <taxon>Musa</taxon>
    </lineage>
</organism>
<dbReference type="OrthoDB" id="10264655at2759"/>
<accession>A0A9E7HAW6</accession>